<accession>A0A6A5MLG5</accession>
<dbReference type="Pfam" id="PF05910">
    <property type="entry name" value="DUF868"/>
    <property type="match status" value="1"/>
</dbReference>
<dbReference type="InterPro" id="IPR008586">
    <property type="entry name" value="DUF868_pln"/>
</dbReference>
<feature type="region of interest" description="Disordered" evidence="1">
    <location>
        <begin position="1"/>
        <end position="35"/>
    </location>
</feature>
<sequence>MSSPFPSCFRPSHTTDDNHYFSPPPPPPPPSTNPNITTYLYHTDIGIVSLTWSRSILGRSLHVNLHNHPFESPSLPSLSSFHLHIKPFIFWKKHGTKKLSSNTNLFWNLSKAKFGSGPEPNSGFYVAIVVDKEMTLLIGDSKKDAYAKSKAVAPKNSQFLVLKREHVFANKVYNTRARFGGRMREIQIDCGGDSSSLCFSFDGKKVLQIKRLKWKFRGNERVEIEGVPVQISWDVYNWLFEKDNSDGHAIFMFKFEEEDEEERGDKSLMNVWTHQNLNLGSYECGKICSTSSVSMTSSTGSFGGSSSVLEWSSVEENELVIPIGFSLLVYAWKR</sequence>
<organism evidence="2 3">
    <name type="scientific">Lupinus albus</name>
    <name type="common">White lupine</name>
    <name type="synonym">Lupinus termis</name>
    <dbReference type="NCBI Taxonomy" id="3870"/>
    <lineage>
        <taxon>Eukaryota</taxon>
        <taxon>Viridiplantae</taxon>
        <taxon>Streptophyta</taxon>
        <taxon>Embryophyta</taxon>
        <taxon>Tracheophyta</taxon>
        <taxon>Spermatophyta</taxon>
        <taxon>Magnoliopsida</taxon>
        <taxon>eudicotyledons</taxon>
        <taxon>Gunneridae</taxon>
        <taxon>Pentapetalae</taxon>
        <taxon>rosids</taxon>
        <taxon>fabids</taxon>
        <taxon>Fabales</taxon>
        <taxon>Fabaceae</taxon>
        <taxon>Papilionoideae</taxon>
        <taxon>50 kb inversion clade</taxon>
        <taxon>genistoids sensu lato</taxon>
        <taxon>core genistoids</taxon>
        <taxon>Genisteae</taxon>
        <taxon>Lupinus</taxon>
    </lineage>
</organism>
<name>A0A6A5MLG5_LUPAL</name>
<protein>
    <submittedName>
        <fullName evidence="2">Uncharacterized protein</fullName>
    </submittedName>
</protein>
<evidence type="ECO:0000256" key="1">
    <source>
        <dbReference type="SAM" id="MobiDB-lite"/>
    </source>
</evidence>
<dbReference type="OrthoDB" id="1894291at2759"/>
<reference evidence="3" key="1">
    <citation type="journal article" date="2020" name="Nat. Commun.">
        <title>Genome sequence of the cluster root forming white lupin.</title>
        <authorList>
            <person name="Hufnagel B."/>
            <person name="Marques A."/>
            <person name="Soriano A."/>
            <person name="Marques L."/>
            <person name="Divol F."/>
            <person name="Doumas P."/>
            <person name="Sallet E."/>
            <person name="Mancinotti D."/>
            <person name="Carrere S."/>
            <person name="Marande W."/>
            <person name="Arribat S."/>
            <person name="Keller J."/>
            <person name="Huneau C."/>
            <person name="Blein T."/>
            <person name="Aime D."/>
            <person name="Laguerre M."/>
            <person name="Taylor J."/>
            <person name="Schubert V."/>
            <person name="Nelson M."/>
            <person name="Geu-Flores F."/>
            <person name="Crespi M."/>
            <person name="Gallardo-Guerrero K."/>
            <person name="Delaux P.-M."/>
            <person name="Salse J."/>
            <person name="Berges H."/>
            <person name="Guyot R."/>
            <person name="Gouzy J."/>
            <person name="Peret B."/>
        </authorList>
    </citation>
    <scope>NUCLEOTIDE SEQUENCE [LARGE SCALE GENOMIC DNA]</scope>
    <source>
        <strain evidence="3">cv. Amiga</strain>
    </source>
</reference>
<keyword evidence="3" id="KW-1185">Reference proteome</keyword>
<feature type="compositionally biased region" description="Pro residues" evidence="1">
    <location>
        <begin position="22"/>
        <end position="32"/>
    </location>
</feature>
<comment type="caution">
    <text evidence="2">The sequence shown here is derived from an EMBL/GenBank/DDBJ whole genome shotgun (WGS) entry which is preliminary data.</text>
</comment>
<dbReference type="EMBL" id="WOCE01000008">
    <property type="protein sequence ID" value="KAE9609261.1"/>
    <property type="molecule type" value="Genomic_DNA"/>
</dbReference>
<dbReference type="PANTHER" id="PTHR31972:SF3">
    <property type="entry name" value="OS09G0416600 PROTEIN"/>
    <property type="match status" value="1"/>
</dbReference>
<evidence type="ECO:0000313" key="2">
    <source>
        <dbReference type="EMBL" id="KAE9609261.1"/>
    </source>
</evidence>
<evidence type="ECO:0000313" key="3">
    <source>
        <dbReference type="Proteomes" id="UP000447434"/>
    </source>
</evidence>
<dbReference type="PANTHER" id="PTHR31972">
    <property type="entry name" value="EXPRESSED PROTEIN"/>
    <property type="match status" value="1"/>
</dbReference>
<proteinExistence type="predicted"/>
<gene>
    <name evidence="2" type="ORF">Lalb_Chr08g0244321</name>
</gene>
<dbReference type="AlphaFoldDB" id="A0A6A5MLG5"/>
<dbReference type="Proteomes" id="UP000447434">
    <property type="component" value="Chromosome 8"/>
</dbReference>